<organism evidence="2 3">
    <name type="scientific">Cinnamomum micranthum f. kanehirae</name>
    <dbReference type="NCBI Taxonomy" id="337451"/>
    <lineage>
        <taxon>Eukaryota</taxon>
        <taxon>Viridiplantae</taxon>
        <taxon>Streptophyta</taxon>
        <taxon>Embryophyta</taxon>
        <taxon>Tracheophyta</taxon>
        <taxon>Spermatophyta</taxon>
        <taxon>Magnoliopsida</taxon>
        <taxon>Magnoliidae</taxon>
        <taxon>Laurales</taxon>
        <taxon>Lauraceae</taxon>
        <taxon>Cinnamomum</taxon>
    </lineage>
</organism>
<evidence type="ECO:0000313" key="2">
    <source>
        <dbReference type="EMBL" id="RWR77820.1"/>
    </source>
</evidence>
<feature type="compositionally biased region" description="Low complexity" evidence="1">
    <location>
        <begin position="66"/>
        <end position="85"/>
    </location>
</feature>
<comment type="caution">
    <text evidence="2">The sequence shown here is derived from an EMBL/GenBank/DDBJ whole genome shotgun (WGS) entry which is preliminary data.</text>
</comment>
<sequence length="105" mass="11307">MSGREKKTKRKIGLCPGTNGLCFFSLSAHVPASHLSRSEINEGKSVSVWSKHSYFLSPPSKPISTKLSSLKPTSPLSNPSLLSKTDLSRPCTRPSSVFAALSALY</sequence>
<proteinExistence type="predicted"/>
<evidence type="ECO:0000313" key="3">
    <source>
        <dbReference type="Proteomes" id="UP000283530"/>
    </source>
</evidence>
<evidence type="ECO:0000256" key="1">
    <source>
        <dbReference type="SAM" id="MobiDB-lite"/>
    </source>
</evidence>
<reference evidence="2 3" key="1">
    <citation type="journal article" date="2019" name="Nat. Plants">
        <title>Stout camphor tree genome fills gaps in understanding of flowering plant genome evolution.</title>
        <authorList>
            <person name="Chaw S.M."/>
            <person name="Liu Y.C."/>
            <person name="Wu Y.W."/>
            <person name="Wang H.Y."/>
            <person name="Lin C.I."/>
            <person name="Wu C.S."/>
            <person name="Ke H.M."/>
            <person name="Chang L.Y."/>
            <person name="Hsu C.Y."/>
            <person name="Yang H.T."/>
            <person name="Sudianto E."/>
            <person name="Hsu M.H."/>
            <person name="Wu K.P."/>
            <person name="Wang L.N."/>
            <person name="Leebens-Mack J.H."/>
            <person name="Tsai I.J."/>
        </authorList>
    </citation>
    <scope>NUCLEOTIDE SEQUENCE [LARGE SCALE GENOMIC DNA]</scope>
    <source>
        <strain evidence="3">cv. Chaw 1501</strain>
        <tissue evidence="2">Young leaves</tissue>
    </source>
</reference>
<feature type="region of interest" description="Disordered" evidence="1">
    <location>
        <begin position="66"/>
        <end position="89"/>
    </location>
</feature>
<protein>
    <submittedName>
        <fullName evidence="2">Uncharacterized protein</fullName>
    </submittedName>
</protein>
<accession>A0A3S3MZD8</accession>
<dbReference type="AlphaFoldDB" id="A0A3S3MZD8"/>
<dbReference type="Proteomes" id="UP000283530">
    <property type="component" value="Unassembled WGS sequence"/>
</dbReference>
<name>A0A3S3MZD8_9MAGN</name>
<keyword evidence="3" id="KW-1185">Reference proteome</keyword>
<gene>
    <name evidence="2" type="ORF">CKAN_00632400</name>
</gene>
<dbReference type="EMBL" id="QPKB01000002">
    <property type="protein sequence ID" value="RWR77820.1"/>
    <property type="molecule type" value="Genomic_DNA"/>
</dbReference>